<dbReference type="PIRSF" id="PIRSF015626">
    <property type="entry name" value="FdhD"/>
    <property type="match status" value="1"/>
</dbReference>
<accession>A0ABQ5NFF8</accession>
<feature type="active site" description="Cysteine persulfide intermediate" evidence="3">
    <location>
        <position position="105"/>
    </location>
</feature>
<sequence length="272" mass="30826">MEKAVVRKIFRVEHHQMTEIEDTIVTEYAVTVKINGQEFVTMVCTPEYVEDMVVGYLTSERIIRGFDDIEDIWYQEQEGFVHITTKHVNPYSQQIQNKRYITSCCGMSRQGFVFANDALTAKTMQGSHVQITTDDCFRLIQEMQDAAVMFKQTGGVHNATLCQVDDVVVSRMDIGRHNALDKIYGYCLRNNIRMQDKIIVFSGRISSEILLKVSKIGCAIVLSKSAPTDLALQLAEQLGITTVGFIRHNTLNIYTHPERIQLPKNEGGILGE</sequence>
<comment type="function">
    <text evidence="3">Required for formate dehydrogenase (FDH) activity. Acts as a sulfur carrier protein that transfers sulfur from IscS to the molybdenum cofactor prior to its insertion into FDH.</text>
</comment>
<dbReference type="PANTHER" id="PTHR30592">
    <property type="entry name" value="FORMATE DEHYDROGENASE"/>
    <property type="match status" value="1"/>
</dbReference>
<dbReference type="RefSeq" id="WP_264986756.1">
    <property type="nucleotide sequence ID" value="NZ_BRZA01000001.1"/>
</dbReference>
<organism evidence="4 5">
    <name type="scientific">Lysinibacillus piscis</name>
    <dbReference type="NCBI Taxonomy" id="2518931"/>
    <lineage>
        <taxon>Bacteria</taxon>
        <taxon>Bacillati</taxon>
        <taxon>Bacillota</taxon>
        <taxon>Bacilli</taxon>
        <taxon>Bacillales</taxon>
        <taxon>Bacillaceae</taxon>
        <taxon>Lysinibacillus</taxon>
    </lineage>
</organism>
<reference evidence="4" key="1">
    <citation type="submission" date="2022-08" db="EMBL/GenBank/DDBJ databases">
        <title>Draft genome sequence of Lysinibacillus sp. strain KH24.</title>
        <authorList>
            <person name="Kanbe H."/>
            <person name="Itoh H."/>
        </authorList>
    </citation>
    <scope>NUCLEOTIDE SEQUENCE</scope>
    <source>
        <strain evidence="4">KH24</strain>
    </source>
</reference>
<keyword evidence="1 3" id="KW-0963">Cytoplasm</keyword>
<comment type="caution">
    <text evidence="3">Lacks conserved residue(s) required for the propagation of feature annotation.</text>
</comment>
<evidence type="ECO:0000256" key="3">
    <source>
        <dbReference type="HAMAP-Rule" id="MF_00187"/>
    </source>
</evidence>
<keyword evidence="5" id="KW-1185">Reference proteome</keyword>
<dbReference type="InterPro" id="IPR016193">
    <property type="entry name" value="Cytidine_deaminase-like"/>
</dbReference>
<gene>
    <name evidence="3 4" type="primary">fdhD</name>
    <name evidence="4" type="ORF">LYSBPC_01470</name>
</gene>
<comment type="subcellular location">
    <subcellularLocation>
        <location evidence="3">Cytoplasm</location>
    </subcellularLocation>
</comment>
<dbReference type="Pfam" id="PF02634">
    <property type="entry name" value="FdhD-NarQ"/>
    <property type="match status" value="1"/>
</dbReference>
<dbReference type="HAMAP" id="MF_00187">
    <property type="entry name" value="FdhD"/>
    <property type="match status" value="1"/>
</dbReference>
<dbReference type="SUPFAM" id="SSF53927">
    <property type="entry name" value="Cytidine deaminase-like"/>
    <property type="match status" value="1"/>
</dbReference>
<dbReference type="EMBL" id="BRZA01000001">
    <property type="protein sequence ID" value="GLC87020.1"/>
    <property type="molecule type" value="Genomic_DNA"/>
</dbReference>
<comment type="similarity">
    <text evidence="3">Belongs to the FdhD family.</text>
</comment>
<keyword evidence="2 3" id="KW-0501">Molybdenum cofactor biosynthesis</keyword>
<protein>
    <recommendedName>
        <fullName evidence="3">Sulfur carrier protein FdhD</fullName>
    </recommendedName>
</protein>
<dbReference type="NCBIfam" id="TIGR00129">
    <property type="entry name" value="fdhD_narQ"/>
    <property type="match status" value="1"/>
</dbReference>
<name>A0ABQ5NFF8_9BACI</name>
<dbReference type="InterPro" id="IPR003786">
    <property type="entry name" value="FdhD"/>
</dbReference>
<comment type="caution">
    <text evidence="4">The sequence shown here is derived from an EMBL/GenBank/DDBJ whole genome shotgun (WGS) entry which is preliminary data.</text>
</comment>
<dbReference type="Proteomes" id="UP001065593">
    <property type="component" value="Unassembled WGS sequence"/>
</dbReference>
<evidence type="ECO:0000256" key="1">
    <source>
        <dbReference type="ARBA" id="ARBA00022490"/>
    </source>
</evidence>
<dbReference type="Gene3D" id="3.10.20.10">
    <property type="match status" value="1"/>
</dbReference>
<dbReference type="Gene3D" id="3.40.140.10">
    <property type="entry name" value="Cytidine Deaminase, domain 2"/>
    <property type="match status" value="1"/>
</dbReference>
<evidence type="ECO:0000313" key="5">
    <source>
        <dbReference type="Proteomes" id="UP001065593"/>
    </source>
</evidence>
<evidence type="ECO:0000313" key="4">
    <source>
        <dbReference type="EMBL" id="GLC87020.1"/>
    </source>
</evidence>
<proteinExistence type="inferred from homology"/>
<evidence type="ECO:0000256" key="2">
    <source>
        <dbReference type="ARBA" id="ARBA00023150"/>
    </source>
</evidence>
<dbReference type="PANTHER" id="PTHR30592:SF1">
    <property type="entry name" value="SULFUR CARRIER PROTEIN FDHD"/>
    <property type="match status" value="1"/>
</dbReference>